<evidence type="ECO:0000313" key="3">
    <source>
        <dbReference type="Proteomes" id="UP000003635"/>
    </source>
</evidence>
<keyword evidence="3" id="KW-1185">Reference proteome</keyword>
<feature type="region of interest" description="Disordered" evidence="1">
    <location>
        <begin position="1"/>
        <end position="53"/>
    </location>
</feature>
<dbReference type="Proteomes" id="UP000003635">
    <property type="component" value="Unassembled WGS sequence"/>
</dbReference>
<comment type="caution">
    <text evidence="2">The sequence shown here is derived from an EMBL/GenBank/DDBJ whole genome shotgun (WGS) entry which is preliminary data.</text>
</comment>
<dbReference type="EMBL" id="AAOT01000001">
    <property type="protein sequence ID" value="EAR53107.1"/>
    <property type="molecule type" value="Genomic_DNA"/>
</dbReference>
<dbReference type="AlphaFoldDB" id="Q2CJN2"/>
<protein>
    <submittedName>
        <fullName evidence="2">Uncharacterized protein</fullName>
    </submittedName>
</protein>
<dbReference type="HOGENOM" id="CLU_3064096_0_0_5"/>
<dbReference type="RefSeq" id="WP_007255841.1">
    <property type="nucleotide sequence ID" value="NZ_CH724107.1"/>
</dbReference>
<sequence length="53" mass="6343">MFSILADMLRKATTPPPGRARPRQGEDWSERFRSDLHSRSPEPYRFNPNRDLW</sequence>
<proteinExistence type="predicted"/>
<gene>
    <name evidence="2" type="ORF">OG2516_11606</name>
</gene>
<accession>Q2CJN2</accession>
<feature type="compositionally biased region" description="Basic and acidic residues" evidence="1">
    <location>
        <begin position="23"/>
        <end position="42"/>
    </location>
</feature>
<organism evidence="2 3">
    <name type="scientific">Oceanicola granulosus (strain ATCC BAA-861 / DSM 15982 / KCTC 12143 / HTCC2516)</name>
    <dbReference type="NCBI Taxonomy" id="314256"/>
    <lineage>
        <taxon>Bacteria</taxon>
        <taxon>Pseudomonadati</taxon>
        <taxon>Pseudomonadota</taxon>
        <taxon>Alphaproteobacteria</taxon>
        <taxon>Rhodobacterales</taxon>
        <taxon>Roseobacteraceae</taxon>
        <taxon>Oceanicola</taxon>
    </lineage>
</organism>
<dbReference type="STRING" id="314256.OG2516_11606"/>
<evidence type="ECO:0000256" key="1">
    <source>
        <dbReference type="SAM" id="MobiDB-lite"/>
    </source>
</evidence>
<evidence type="ECO:0000313" key="2">
    <source>
        <dbReference type="EMBL" id="EAR53107.1"/>
    </source>
</evidence>
<name>Q2CJN2_OCEGH</name>
<reference evidence="2 3" key="1">
    <citation type="journal article" date="2010" name="J. Bacteriol.">
        <title>Genome sequences of Oceanicola granulosus HTCC2516(T) and Oceanicola batsensis HTCC2597(TDelta).</title>
        <authorList>
            <person name="Thrash J.C."/>
            <person name="Cho J.C."/>
            <person name="Vergin K.L."/>
            <person name="Giovannoni S.J."/>
        </authorList>
    </citation>
    <scope>NUCLEOTIDE SEQUENCE [LARGE SCALE GENOMIC DNA]</scope>
    <source>
        <strain evidence="3">ATCC BAA-861 / DSM 15982 / KCTC 12143 / HTCC2516</strain>
    </source>
</reference>